<accession>A0A2V3VRN4</accession>
<evidence type="ECO:0000313" key="4">
    <source>
        <dbReference type="Proteomes" id="UP000247978"/>
    </source>
</evidence>
<dbReference type="OrthoDB" id="9778604at2"/>
<evidence type="ECO:0000256" key="1">
    <source>
        <dbReference type="ARBA" id="ARBA00007047"/>
    </source>
</evidence>
<name>A0A2V3VRN4_9BACI</name>
<dbReference type="AlphaFoldDB" id="A0A2V3VRN4"/>
<dbReference type="InterPro" id="IPR004165">
    <property type="entry name" value="CoA_trans_fam_I"/>
</dbReference>
<dbReference type="PROSITE" id="PS01274">
    <property type="entry name" value="COA_TRANSF_2"/>
    <property type="match status" value="1"/>
</dbReference>
<dbReference type="SUPFAM" id="SSF100950">
    <property type="entry name" value="NagB/RpiA/CoA transferase-like"/>
    <property type="match status" value="1"/>
</dbReference>
<dbReference type="Proteomes" id="UP000247978">
    <property type="component" value="Unassembled WGS sequence"/>
</dbReference>
<keyword evidence="4" id="KW-1185">Reference proteome</keyword>
<protein>
    <submittedName>
        <fullName evidence="3">3-oxoadipate CoA-transferase beta subunit</fullName>
    </submittedName>
</protein>
<dbReference type="SMART" id="SM00882">
    <property type="entry name" value="CoA_trans"/>
    <property type="match status" value="1"/>
</dbReference>
<keyword evidence="2 3" id="KW-0808">Transferase</keyword>
<dbReference type="EMBL" id="QJJQ01000016">
    <property type="protein sequence ID" value="PXW83368.1"/>
    <property type="molecule type" value="Genomic_DNA"/>
</dbReference>
<dbReference type="GO" id="GO:0008410">
    <property type="term" value="F:CoA-transferase activity"/>
    <property type="evidence" value="ECO:0007669"/>
    <property type="project" value="InterPro"/>
</dbReference>
<evidence type="ECO:0000313" key="3">
    <source>
        <dbReference type="EMBL" id="PXW83368.1"/>
    </source>
</evidence>
<dbReference type="Gene3D" id="3.40.1080.10">
    <property type="entry name" value="Glutaconate Coenzyme A-transferase"/>
    <property type="match status" value="1"/>
</dbReference>
<dbReference type="InterPro" id="IPR004164">
    <property type="entry name" value="CoA_transf_AS"/>
</dbReference>
<comment type="caution">
    <text evidence="3">The sequence shown here is derived from an EMBL/GenBank/DDBJ whole genome shotgun (WGS) entry which is preliminary data.</text>
</comment>
<dbReference type="RefSeq" id="WP_110396891.1">
    <property type="nucleotide sequence ID" value="NZ_JADIJL010000002.1"/>
</dbReference>
<dbReference type="InterPro" id="IPR037171">
    <property type="entry name" value="NagB/RpiA_transferase-like"/>
</dbReference>
<dbReference type="NCBIfam" id="TIGR02428">
    <property type="entry name" value="pcaJ_scoB_fam"/>
    <property type="match status" value="1"/>
</dbReference>
<dbReference type="PANTHER" id="PTHR13707">
    <property type="entry name" value="KETOACID-COENZYME A TRANSFERASE"/>
    <property type="match status" value="1"/>
</dbReference>
<comment type="similarity">
    <text evidence="1">Belongs to the 3-oxoacid CoA-transferase subunit B family.</text>
</comment>
<gene>
    <name evidence="3" type="ORF">DFR56_11647</name>
</gene>
<sequence>MIAKKLSNEQIAMRCAKDIPDGSYVNLGIGIPTLVSNFIEGKEILFHSENGILGSGERPPEGLEDLDLVNVSAEPITLVDGGVFVNHSDSFLMVRGGHLDISVMGSFQVSEKGDLANWITDPKAIPGIGGAMDLAKGAKEVFITMKHTTKNGEPKILKECTFPLTAAGVVKRIYTDLAVIEVTEEGLELKELIPDMSIEEIQDVTEAKLIVKGEVLPLLP</sequence>
<reference evidence="3 4" key="1">
    <citation type="submission" date="2018-05" db="EMBL/GenBank/DDBJ databases">
        <title>Genomic Encyclopedia of Type Strains, Phase IV (KMG-IV): sequencing the most valuable type-strain genomes for metagenomic binning, comparative biology and taxonomic classification.</title>
        <authorList>
            <person name="Goeker M."/>
        </authorList>
    </citation>
    <scope>NUCLEOTIDE SEQUENCE [LARGE SCALE GENOMIC DNA]</scope>
    <source>
        <strain evidence="3 4">DSM 28556</strain>
    </source>
</reference>
<proteinExistence type="inferred from homology"/>
<dbReference type="InterPro" id="IPR012791">
    <property type="entry name" value="3-oxoacid_CoA-transf_B"/>
</dbReference>
<evidence type="ECO:0000256" key="2">
    <source>
        <dbReference type="ARBA" id="ARBA00022679"/>
    </source>
</evidence>
<organism evidence="3 4">
    <name type="scientific">Pseudogracilibacillus auburnensis</name>
    <dbReference type="NCBI Taxonomy" id="1494959"/>
    <lineage>
        <taxon>Bacteria</taxon>
        <taxon>Bacillati</taxon>
        <taxon>Bacillota</taxon>
        <taxon>Bacilli</taxon>
        <taxon>Bacillales</taxon>
        <taxon>Bacillaceae</taxon>
        <taxon>Pseudogracilibacillus</taxon>
    </lineage>
</organism>
<dbReference type="PANTHER" id="PTHR13707:SF57">
    <property type="entry name" value="SUCCINYL-COA:3-KETOACID COENZYME A TRANSFERASE SUBUNIT B-RELATED"/>
    <property type="match status" value="1"/>
</dbReference>
<dbReference type="Pfam" id="PF01144">
    <property type="entry name" value="CoA_trans"/>
    <property type="match status" value="1"/>
</dbReference>